<reference evidence="1 2" key="1">
    <citation type="submission" date="2023-11" db="EMBL/GenBank/DDBJ databases">
        <authorList>
            <person name="Ouyang M.-Y."/>
        </authorList>
    </citation>
    <scope>NUCLEOTIDE SEQUENCE [LARGE SCALE GENOMIC DNA]</scope>
    <source>
        <strain evidence="1 2">OY6</strain>
    </source>
</reference>
<organism evidence="1 2">
    <name type="scientific">Methylomonas defluvii</name>
    <dbReference type="NCBI Taxonomy" id="3045149"/>
    <lineage>
        <taxon>Bacteria</taxon>
        <taxon>Pseudomonadati</taxon>
        <taxon>Pseudomonadota</taxon>
        <taxon>Gammaproteobacteria</taxon>
        <taxon>Methylococcales</taxon>
        <taxon>Methylococcaceae</taxon>
        <taxon>Methylomonas</taxon>
    </lineage>
</organism>
<evidence type="ECO:0000313" key="1">
    <source>
        <dbReference type="EMBL" id="MDX8126744.1"/>
    </source>
</evidence>
<dbReference type="Gene3D" id="3.30.70.1290">
    <property type="entry name" value="Transposase IS200-like"/>
    <property type="match status" value="1"/>
</dbReference>
<dbReference type="SUPFAM" id="SSF143422">
    <property type="entry name" value="Transposase IS200-like"/>
    <property type="match status" value="1"/>
</dbReference>
<gene>
    <name evidence="1" type="ORF">QLH52_05585</name>
</gene>
<name>A0ABU4UBN1_9GAMM</name>
<evidence type="ECO:0008006" key="3">
    <source>
        <dbReference type="Google" id="ProtNLM"/>
    </source>
</evidence>
<evidence type="ECO:0000313" key="2">
    <source>
        <dbReference type="Proteomes" id="UP001284537"/>
    </source>
</evidence>
<sequence>MPGWVLPEHMHTIWTLPEGDDDFSSRWKLIETHFSKSIPLEERRSNVRVKRGECGIWQR</sequence>
<comment type="caution">
    <text evidence="1">The sequence shown here is derived from an EMBL/GenBank/DDBJ whole genome shotgun (WGS) entry which is preliminary data.</text>
</comment>
<proteinExistence type="predicted"/>
<dbReference type="EMBL" id="JAXARY010000004">
    <property type="protein sequence ID" value="MDX8126744.1"/>
    <property type="molecule type" value="Genomic_DNA"/>
</dbReference>
<accession>A0ABU4UBN1</accession>
<keyword evidence="2" id="KW-1185">Reference proteome</keyword>
<dbReference type="InterPro" id="IPR036515">
    <property type="entry name" value="Transposase_17_sf"/>
</dbReference>
<protein>
    <recommendedName>
        <fullName evidence="3">Transposase IS200 family protein</fullName>
    </recommendedName>
</protein>
<dbReference type="Proteomes" id="UP001284537">
    <property type="component" value="Unassembled WGS sequence"/>
</dbReference>